<evidence type="ECO:0000313" key="2">
    <source>
        <dbReference type="EMBL" id="CAF95124.1"/>
    </source>
</evidence>
<feature type="region of interest" description="Disordered" evidence="1">
    <location>
        <begin position="1"/>
        <end position="26"/>
    </location>
</feature>
<proteinExistence type="predicted"/>
<dbReference type="HOGENOM" id="CLU_1399308_0_0_1"/>
<dbReference type="EMBL" id="CAAE01013689">
    <property type="protein sequence ID" value="CAF95124.1"/>
    <property type="molecule type" value="Genomic_DNA"/>
</dbReference>
<feature type="compositionally biased region" description="Gly residues" evidence="1">
    <location>
        <begin position="139"/>
        <end position="157"/>
    </location>
</feature>
<dbReference type="OrthoDB" id="9948923at2759"/>
<reference evidence="2" key="2">
    <citation type="submission" date="2004-02" db="EMBL/GenBank/DDBJ databases">
        <authorList>
            <consortium name="Genoscope"/>
            <consortium name="Whitehead Institute Centre for Genome Research"/>
        </authorList>
    </citation>
    <scope>NUCLEOTIDE SEQUENCE</scope>
</reference>
<keyword evidence="4" id="KW-1185">Reference proteome</keyword>
<dbReference type="STRING" id="99883.ENSTNIP00000008896"/>
<dbReference type="KEGG" id="tng:GSTEN00011647G001"/>
<reference evidence="3" key="3">
    <citation type="submission" date="2025-05" db="UniProtKB">
        <authorList>
            <consortium name="Ensembl"/>
        </authorList>
    </citation>
    <scope>IDENTIFICATION</scope>
</reference>
<reference evidence="2 4" key="1">
    <citation type="journal article" date="2004" name="Nature">
        <title>Genome duplication in the teleost fish Tetraodon nigroviridis reveals the early vertebrate proto-karyotype.</title>
        <authorList>
            <person name="Jaillon O."/>
            <person name="Aury J.-M."/>
            <person name="Brunet F."/>
            <person name="Petit J.-L."/>
            <person name="Stange-Thomann N."/>
            <person name="Mauceli E."/>
            <person name="Bouneau L."/>
            <person name="Fischer C."/>
            <person name="Ozouf-Costaz C."/>
            <person name="Bernot A."/>
            <person name="Nicaud S."/>
            <person name="Jaffe D."/>
            <person name="Fisher S."/>
            <person name="Lutfalla G."/>
            <person name="Dossat C."/>
            <person name="Segurens B."/>
            <person name="Dasilva C."/>
            <person name="Salanoubat M."/>
            <person name="Levy M."/>
            <person name="Boudet N."/>
            <person name="Castellano S."/>
            <person name="Anthouard V."/>
            <person name="Jubin C."/>
            <person name="Castelli V."/>
            <person name="Katinka M."/>
            <person name="Vacherie B."/>
            <person name="Biemont C."/>
            <person name="Skalli Z."/>
            <person name="Cattolico L."/>
            <person name="Poulain J."/>
            <person name="De Berardinis V."/>
            <person name="Cruaud C."/>
            <person name="Duprat S."/>
            <person name="Brottier P."/>
            <person name="Coutanceau J.-P."/>
            <person name="Gouzy J."/>
            <person name="Parra G."/>
            <person name="Lardier G."/>
            <person name="Chapple C."/>
            <person name="McKernan K.J."/>
            <person name="McEwan P."/>
            <person name="Bosak S."/>
            <person name="Kellis M."/>
            <person name="Volff J.-N."/>
            <person name="Guigo R."/>
            <person name="Zody M.C."/>
            <person name="Mesirov J."/>
            <person name="Lindblad-Toh K."/>
            <person name="Birren B."/>
            <person name="Nusbaum C."/>
            <person name="Kahn D."/>
            <person name="Robinson-Rechavi M."/>
            <person name="Laudet V."/>
            <person name="Schachter V."/>
            <person name="Quetier F."/>
            <person name="Saurin W."/>
            <person name="Scarpelli C."/>
            <person name="Wincker P."/>
            <person name="Lander E.S."/>
            <person name="Weissenbach J."/>
            <person name="Roest Crollius H."/>
        </authorList>
    </citation>
    <scope>NUCLEOTIDE SEQUENCE [LARGE SCALE GENOMIC DNA]</scope>
</reference>
<evidence type="ECO:0000313" key="3">
    <source>
        <dbReference type="Ensembl" id="ENSTNIP00000008896.1"/>
    </source>
</evidence>
<dbReference type="AlphaFoldDB" id="Q4SW58"/>
<name>Q4SW58_TETNG</name>
<feature type="compositionally biased region" description="Basic and acidic residues" evidence="1">
    <location>
        <begin position="9"/>
        <end position="26"/>
    </location>
</feature>
<accession>Q4SW58</accession>
<sequence>EEDEGMAADGDKDQEKEVTEEMGRASEELNWEELRAELFHILLELEETREASVRYQRDYLDLQGQLEEERLLSAEQAETFSRQIRSLKGAAGPLRQRSQASHAFSSLVKNLLAASSRSAVQRPAADGAAAGAEEAGAALGSGGGAAAAAGGRGGGGGEGERHCLAAGGAVSAHRSAAAPPRYRAGVRPGGHRAEG</sequence>
<feature type="non-terminal residue" evidence="2">
    <location>
        <position position="195"/>
    </location>
</feature>
<dbReference type="Proteomes" id="UP000007303">
    <property type="component" value="Unassembled WGS sequence"/>
</dbReference>
<feature type="region of interest" description="Disordered" evidence="1">
    <location>
        <begin position="133"/>
        <end position="195"/>
    </location>
</feature>
<dbReference type="GeneTree" id="ENSGT01010000228943"/>
<organism evidence="2">
    <name type="scientific">Tetraodon nigroviridis</name>
    <name type="common">Spotted green pufferfish</name>
    <name type="synonym">Chelonodon nigroviridis</name>
    <dbReference type="NCBI Taxonomy" id="99883"/>
    <lineage>
        <taxon>Eukaryota</taxon>
        <taxon>Metazoa</taxon>
        <taxon>Chordata</taxon>
        <taxon>Craniata</taxon>
        <taxon>Vertebrata</taxon>
        <taxon>Euteleostomi</taxon>
        <taxon>Actinopterygii</taxon>
        <taxon>Neopterygii</taxon>
        <taxon>Teleostei</taxon>
        <taxon>Neoteleostei</taxon>
        <taxon>Acanthomorphata</taxon>
        <taxon>Eupercaria</taxon>
        <taxon>Tetraodontiformes</taxon>
        <taxon>Tetradontoidea</taxon>
        <taxon>Tetraodontidae</taxon>
        <taxon>Tetraodon</taxon>
    </lineage>
</organism>
<dbReference type="Ensembl" id="ENSTNIT00000009067.1">
    <property type="protein sequence ID" value="ENSTNIP00000008896.1"/>
    <property type="gene ID" value="ENSTNIG00000006149.1"/>
</dbReference>
<gene>
    <name evidence="2" type="ORF">GSTENG00011647001</name>
</gene>
<evidence type="ECO:0000256" key="1">
    <source>
        <dbReference type="SAM" id="MobiDB-lite"/>
    </source>
</evidence>
<protein>
    <submittedName>
        <fullName evidence="2">(spotted green pufferfish) hypothetical protein</fullName>
    </submittedName>
</protein>
<evidence type="ECO:0000313" key="4">
    <source>
        <dbReference type="Proteomes" id="UP000007303"/>
    </source>
</evidence>